<dbReference type="AlphaFoldDB" id="A0A2T3FMG2"/>
<dbReference type="EMBL" id="PYLO01000004">
    <property type="protein sequence ID" value="PST36413.1"/>
    <property type="molecule type" value="Genomic_DNA"/>
</dbReference>
<accession>A0A2T3FMG2</accession>
<keyword evidence="2" id="KW-1185">Reference proteome</keyword>
<evidence type="ECO:0000313" key="1">
    <source>
        <dbReference type="EMBL" id="PST36413.1"/>
    </source>
</evidence>
<sequence>MIACNICDIKLFTKKLFIGETFDRFLLKEAEIVTFNTFSIDGRVHKSFYSEEERAEGQIEEYSTWKTLRPFCFSLIKGKKLPERFSIILKLPKAATEQFLTARKSQWLPEQVGGLFLNIHYENQHLSCVTGLSLNQFTLDKTLEREWDESIRTFLRKEELPFEE</sequence>
<dbReference type="GeneID" id="79840918"/>
<organism evidence="1 2">
    <name type="scientific">Clostridium fessum</name>
    <dbReference type="NCBI Taxonomy" id="2126740"/>
    <lineage>
        <taxon>Bacteria</taxon>
        <taxon>Bacillati</taxon>
        <taxon>Bacillota</taxon>
        <taxon>Clostridia</taxon>
        <taxon>Eubacteriales</taxon>
        <taxon>Clostridiaceae</taxon>
        <taxon>Clostridium</taxon>
    </lineage>
</organism>
<evidence type="ECO:0000313" key="2">
    <source>
        <dbReference type="Proteomes" id="UP000241048"/>
    </source>
</evidence>
<comment type="caution">
    <text evidence="1">The sequence shown here is derived from an EMBL/GenBank/DDBJ whole genome shotgun (WGS) entry which is preliminary data.</text>
</comment>
<protein>
    <submittedName>
        <fullName evidence="1">Uncharacterized protein</fullName>
    </submittedName>
</protein>
<dbReference type="Pfam" id="PF18988">
    <property type="entry name" value="DUF5721"/>
    <property type="match status" value="1"/>
</dbReference>
<dbReference type="RefSeq" id="WP_107001332.1">
    <property type="nucleotide sequence ID" value="NZ_CAUWBW010000022.1"/>
</dbReference>
<proteinExistence type="predicted"/>
<reference evidence="1 2" key="1">
    <citation type="submission" date="2018-03" db="EMBL/GenBank/DDBJ databases">
        <title>Lachnoclostridium SNUG30386 gen.nov., sp.nov., isolated from human faeces.</title>
        <authorList>
            <person name="Seo B."/>
            <person name="Jeon K."/>
            <person name="Ko G."/>
        </authorList>
    </citation>
    <scope>NUCLEOTIDE SEQUENCE [LARGE SCALE GENOMIC DNA]</scope>
    <source>
        <strain evidence="1 2">SNUG30386</strain>
    </source>
</reference>
<gene>
    <name evidence="1" type="ORF">C7U56_11470</name>
</gene>
<dbReference type="InterPro" id="IPR043779">
    <property type="entry name" value="DUF5721"/>
</dbReference>
<name>A0A2T3FMG2_9CLOT</name>
<dbReference type="Proteomes" id="UP000241048">
    <property type="component" value="Unassembled WGS sequence"/>
</dbReference>